<sequence>MISRHSIVGPAITLTLPPCLSIDRLCPRLTWQALWAGDATSCGHLIRRPTQGHCARKQPLLGVGAALQVATPTGSTLQADAPTRGLATCKGTVD</sequence>
<reference evidence="1 2" key="1">
    <citation type="journal article" date="2014" name="Agronomy (Basel)">
        <title>A Draft Genome Sequence for Ensete ventricosum, the Drought-Tolerant Tree Against Hunger.</title>
        <authorList>
            <person name="Harrison J."/>
            <person name="Moore K.A."/>
            <person name="Paszkiewicz K."/>
            <person name="Jones T."/>
            <person name="Grant M."/>
            <person name="Ambacheew D."/>
            <person name="Muzemil S."/>
            <person name="Studholme D.J."/>
        </authorList>
    </citation>
    <scope>NUCLEOTIDE SEQUENCE [LARGE SCALE GENOMIC DNA]</scope>
</reference>
<organism evidence="1 2">
    <name type="scientific">Ensete ventricosum</name>
    <name type="common">Abyssinian banana</name>
    <name type="synonym">Musa ensete</name>
    <dbReference type="NCBI Taxonomy" id="4639"/>
    <lineage>
        <taxon>Eukaryota</taxon>
        <taxon>Viridiplantae</taxon>
        <taxon>Streptophyta</taxon>
        <taxon>Embryophyta</taxon>
        <taxon>Tracheophyta</taxon>
        <taxon>Spermatophyta</taxon>
        <taxon>Magnoliopsida</taxon>
        <taxon>Liliopsida</taxon>
        <taxon>Zingiberales</taxon>
        <taxon>Musaceae</taxon>
        <taxon>Ensete</taxon>
    </lineage>
</organism>
<accession>A0A426ZTJ1</accession>
<proteinExistence type="predicted"/>
<dbReference type="Proteomes" id="UP000287651">
    <property type="component" value="Unassembled WGS sequence"/>
</dbReference>
<gene>
    <name evidence="1" type="ORF">B296_00019620</name>
</gene>
<evidence type="ECO:0000313" key="2">
    <source>
        <dbReference type="Proteomes" id="UP000287651"/>
    </source>
</evidence>
<evidence type="ECO:0000313" key="1">
    <source>
        <dbReference type="EMBL" id="RRT67205.1"/>
    </source>
</evidence>
<dbReference type="AlphaFoldDB" id="A0A426ZTJ1"/>
<comment type="caution">
    <text evidence="1">The sequence shown here is derived from an EMBL/GenBank/DDBJ whole genome shotgun (WGS) entry which is preliminary data.</text>
</comment>
<protein>
    <submittedName>
        <fullName evidence="1">Uncharacterized protein</fullName>
    </submittedName>
</protein>
<name>A0A426ZTJ1_ENSVE</name>
<dbReference type="EMBL" id="AMZH03005118">
    <property type="protein sequence ID" value="RRT67205.1"/>
    <property type="molecule type" value="Genomic_DNA"/>
</dbReference>